<evidence type="ECO:0000256" key="2">
    <source>
        <dbReference type="ARBA" id="ARBA00022723"/>
    </source>
</evidence>
<evidence type="ECO:0000256" key="4">
    <source>
        <dbReference type="PROSITE-ProRule" id="PRU00433"/>
    </source>
</evidence>
<evidence type="ECO:0000256" key="5">
    <source>
        <dbReference type="SAM" id="SignalP"/>
    </source>
</evidence>
<dbReference type="GO" id="GO:0020037">
    <property type="term" value="F:heme binding"/>
    <property type="evidence" value="ECO:0007669"/>
    <property type="project" value="InterPro"/>
</dbReference>
<dbReference type="Pfam" id="PF00034">
    <property type="entry name" value="Cytochrom_C"/>
    <property type="match status" value="1"/>
</dbReference>
<protein>
    <submittedName>
        <fullName evidence="7">Cytochrome c</fullName>
    </submittedName>
</protein>
<keyword evidence="2 4" id="KW-0479">Metal-binding</keyword>
<dbReference type="Gene3D" id="1.10.760.10">
    <property type="entry name" value="Cytochrome c-like domain"/>
    <property type="match status" value="1"/>
</dbReference>
<comment type="caution">
    <text evidence="7">The sequence shown here is derived from an EMBL/GenBank/DDBJ whole genome shotgun (WGS) entry which is preliminary data.</text>
</comment>
<feature type="chain" id="PRO_5032433810" evidence="5">
    <location>
        <begin position="22"/>
        <end position="149"/>
    </location>
</feature>
<dbReference type="InterPro" id="IPR051459">
    <property type="entry name" value="Cytochrome_c-type_DH"/>
</dbReference>
<accession>A0A851GPG6</accession>
<dbReference type="GO" id="GO:0009055">
    <property type="term" value="F:electron transfer activity"/>
    <property type="evidence" value="ECO:0007669"/>
    <property type="project" value="InterPro"/>
</dbReference>
<reference evidence="7 8" key="1">
    <citation type="submission" date="2020-07" db="EMBL/GenBank/DDBJ databases">
        <title>Roseicoccus Jingziensis gen. nov., sp. nov., isolated from coastal seawater.</title>
        <authorList>
            <person name="Feng X."/>
        </authorList>
    </citation>
    <scope>NUCLEOTIDE SEQUENCE [LARGE SCALE GENOMIC DNA]</scope>
    <source>
        <strain evidence="7 8">N1E253</strain>
    </source>
</reference>
<dbReference type="AlphaFoldDB" id="A0A851GPG6"/>
<evidence type="ECO:0000313" key="8">
    <source>
        <dbReference type="Proteomes" id="UP000557872"/>
    </source>
</evidence>
<name>A0A851GPG6_9BACT</name>
<keyword evidence="3 4" id="KW-0408">Iron</keyword>
<evidence type="ECO:0000256" key="1">
    <source>
        <dbReference type="ARBA" id="ARBA00022617"/>
    </source>
</evidence>
<feature type="domain" description="Cytochrome c" evidence="6">
    <location>
        <begin position="22"/>
        <end position="112"/>
    </location>
</feature>
<keyword evidence="8" id="KW-1185">Reference proteome</keyword>
<dbReference type="Proteomes" id="UP000557872">
    <property type="component" value="Unassembled WGS sequence"/>
</dbReference>
<organism evidence="7 8">
    <name type="scientific">Oceaniferula marina</name>
    <dbReference type="NCBI Taxonomy" id="2748318"/>
    <lineage>
        <taxon>Bacteria</taxon>
        <taxon>Pseudomonadati</taxon>
        <taxon>Verrucomicrobiota</taxon>
        <taxon>Verrucomicrobiia</taxon>
        <taxon>Verrucomicrobiales</taxon>
        <taxon>Verrucomicrobiaceae</taxon>
        <taxon>Oceaniferula</taxon>
    </lineage>
</organism>
<dbReference type="PROSITE" id="PS51007">
    <property type="entry name" value="CYTC"/>
    <property type="match status" value="1"/>
</dbReference>
<dbReference type="InterPro" id="IPR036909">
    <property type="entry name" value="Cyt_c-like_dom_sf"/>
</dbReference>
<dbReference type="PANTHER" id="PTHR35008">
    <property type="entry name" value="BLL4482 PROTEIN-RELATED"/>
    <property type="match status" value="1"/>
</dbReference>
<dbReference type="PANTHER" id="PTHR35008:SF8">
    <property type="entry name" value="ALCOHOL DEHYDROGENASE CYTOCHROME C SUBUNIT"/>
    <property type="match status" value="1"/>
</dbReference>
<evidence type="ECO:0000256" key="3">
    <source>
        <dbReference type="ARBA" id="ARBA00023004"/>
    </source>
</evidence>
<dbReference type="SUPFAM" id="SSF46626">
    <property type="entry name" value="Cytochrome c"/>
    <property type="match status" value="1"/>
</dbReference>
<evidence type="ECO:0000259" key="6">
    <source>
        <dbReference type="PROSITE" id="PS51007"/>
    </source>
</evidence>
<dbReference type="GO" id="GO:0046872">
    <property type="term" value="F:metal ion binding"/>
    <property type="evidence" value="ECO:0007669"/>
    <property type="project" value="UniProtKB-KW"/>
</dbReference>
<feature type="signal peptide" evidence="5">
    <location>
        <begin position="1"/>
        <end position="21"/>
    </location>
</feature>
<evidence type="ECO:0000313" key="7">
    <source>
        <dbReference type="EMBL" id="NWK56720.1"/>
    </source>
</evidence>
<dbReference type="InterPro" id="IPR009056">
    <property type="entry name" value="Cyt_c-like_dom"/>
</dbReference>
<keyword evidence="5" id="KW-0732">Signal</keyword>
<sequence length="149" mass="15564">MSKRFLLTPVVLGLAAASVTAEENAEGKAAYAICQACHGPDGKGVKAGAKMMAASLAGSKVVNGDPSVFALAVLKGIKQEGSTYLLPMAPLEASFADDKKLAAVLSYVRQSFGNTAAAVTPEEVAKFRAQWKDEKGPIPRAKLTELNKK</sequence>
<dbReference type="EMBL" id="JACBAZ010000005">
    <property type="protein sequence ID" value="NWK56720.1"/>
    <property type="molecule type" value="Genomic_DNA"/>
</dbReference>
<proteinExistence type="predicted"/>
<dbReference type="RefSeq" id="WP_178933516.1">
    <property type="nucleotide sequence ID" value="NZ_JACBAZ010000005.1"/>
</dbReference>
<keyword evidence="1 4" id="KW-0349">Heme</keyword>
<gene>
    <name evidence="7" type="ORF">HW115_13940</name>
</gene>